<dbReference type="Proteomes" id="UP000199321">
    <property type="component" value="Unassembled WGS sequence"/>
</dbReference>
<evidence type="ECO:0000313" key="3">
    <source>
        <dbReference type="EMBL" id="SDF09004.1"/>
    </source>
</evidence>
<evidence type="ECO:0000256" key="1">
    <source>
        <dbReference type="ARBA" id="ARBA00022723"/>
    </source>
</evidence>
<dbReference type="OrthoDB" id="677920at2"/>
<dbReference type="CDD" id="cd00371">
    <property type="entry name" value="HMA"/>
    <property type="match status" value="1"/>
</dbReference>
<dbReference type="PROSITE" id="PS01047">
    <property type="entry name" value="HMA_1"/>
    <property type="match status" value="1"/>
</dbReference>
<gene>
    <name evidence="3" type="ORF">SAMN05421855_105146</name>
</gene>
<dbReference type="Pfam" id="PF00403">
    <property type="entry name" value="HMA"/>
    <property type="match status" value="1"/>
</dbReference>
<dbReference type="InterPro" id="IPR006121">
    <property type="entry name" value="HMA_dom"/>
</dbReference>
<feature type="domain" description="HMA" evidence="2">
    <location>
        <begin position="1"/>
        <end position="66"/>
    </location>
</feature>
<reference evidence="3 4" key="1">
    <citation type="submission" date="2016-10" db="EMBL/GenBank/DDBJ databases">
        <authorList>
            <person name="de Groot N.N."/>
        </authorList>
    </citation>
    <scope>NUCLEOTIDE SEQUENCE [LARGE SCALE GENOMIC DNA]</scope>
    <source>
        <strain evidence="3 4">DSM 16195</strain>
    </source>
</reference>
<dbReference type="AlphaFoldDB" id="A0A1G7I953"/>
<name>A0A1G7I953_9FLAO</name>
<protein>
    <submittedName>
        <fullName evidence="3">Copper chaperone CopZ</fullName>
    </submittedName>
</protein>
<dbReference type="STRING" id="227084.SAMN05421855_105146"/>
<keyword evidence="4" id="KW-1185">Reference proteome</keyword>
<dbReference type="PROSITE" id="PS50846">
    <property type="entry name" value="HMA_2"/>
    <property type="match status" value="1"/>
</dbReference>
<dbReference type="RefSeq" id="WP_093145027.1">
    <property type="nucleotide sequence ID" value="NZ_BMWO01000007.1"/>
</dbReference>
<dbReference type="InterPro" id="IPR036163">
    <property type="entry name" value="HMA_dom_sf"/>
</dbReference>
<dbReference type="InterPro" id="IPR017969">
    <property type="entry name" value="Heavy-metal-associated_CS"/>
</dbReference>
<dbReference type="EMBL" id="FNBA01000005">
    <property type="protein sequence ID" value="SDF09004.1"/>
    <property type="molecule type" value="Genomic_DNA"/>
</dbReference>
<accession>A0A1G7I953</accession>
<organism evidence="3 4">
    <name type="scientific">Ulvibacter litoralis</name>
    <dbReference type="NCBI Taxonomy" id="227084"/>
    <lineage>
        <taxon>Bacteria</taxon>
        <taxon>Pseudomonadati</taxon>
        <taxon>Bacteroidota</taxon>
        <taxon>Flavobacteriia</taxon>
        <taxon>Flavobacteriales</taxon>
        <taxon>Flavobacteriaceae</taxon>
        <taxon>Ulvibacter</taxon>
    </lineage>
</organism>
<dbReference type="GO" id="GO:0046872">
    <property type="term" value="F:metal ion binding"/>
    <property type="evidence" value="ECO:0007669"/>
    <property type="project" value="UniProtKB-KW"/>
</dbReference>
<sequence>MKTSIIVQNLKCGGCANTISTKLASIKNISGIHVDVDESKVSFNYQNEMDAFSVKDKLKALGYPSIEDENTFTAKTKSFVSCATGKFSK</sequence>
<keyword evidence="1" id="KW-0479">Metal-binding</keyword>
<proteinExistence type="predicted"/>
<dbReference type="SUPFAM" id="SSF55008">
    <property type="entry name" value="HMA, heavy metal-associated domain"/>
    <property type="match status" value="1"/>
</dbReference>
<dbReference type="Gene3D" id="3.30.70.100">
    <property type="match status" value="1"/>
</dbReference>
<evidence type="ECO:0000313" key="4">
    <source>
        <dbReference type="Proteomes" id="UP000199321"/>
    </source>
</evidence>
<evidence type="ECO:0000259" key="2">
    <source>
        <dbReference type="PROSITE" id="PS50846"/>
    </source>
</evidence>